<keyword evidence="3" id="KW-1185">Reference proteome</keyword>
<organism evidence="2 3">
    <name type="scientific">Kineosphaera limosa NBRC 100340</name>
    <dbReference type="NCBI Taxonomy" id="1184609"/>
    <lineage>
        <taxon>Bacteria</taxon>
        <taxon>Bacillati</taxon>
        <taxon>Actinomycetota</taxon>
        <taxon>Actinomycetes</taxon>
        <taxon>Micrococcales</taxon>
        <taxon>Dermatophilaceae</taxon>
        <taxon>Kineosphaera</taxon>
    </lineage>
</organism>
<dbReference type="Proteomes" id="UP000008366">
    <property type="component" value="Unassembled WGS sequence"/>
</dbReference>
<sequence length="73" mass="8166">MSLSSPQERLRVALDLADLGEQMMRARLRREQPDLDDAAVQAAVERWRQERPGALLGDCPGRPYPRPLGGLGR</sequence>
<dbReference type="EMBL" id="BAHD01000042">
    <property type="protein sequence ID" value="GAB96576.1"/>
    <property type="molecule type" value="Genomic_DNA"/>
</dbReference>
<dbReference type="Pfam" id="PF18993">
    <property type="entry name" value="Rv0078B"/>
    <property type="match status" value="1"/>
</dbReference>
<dbReference type="InterPro" id="IPR044054">
    <property type="entry name" value="Rv0078B"/>
</dbReference>
<gene>
    <name evidence="2" type="ORF">KILIM_042_00200</name>
</gene>
<dbReference type="OrthoDB" id="5197658at2"/>
<reference evidence="2 3" key="1">
    <citation type="submission" date="2012-08" db="EMBL/GenBank/DDBJ databases">
        <title>Whole genome shotgun sequence of Kineosphaera limosa NBRC 100340.</title>
        <authorList>
            <person name="Yoshida I."/>
            <person name="Isaki S."/>
            <person name="Hosoyama A."/>
            <person name="Tsuchikane K."/>
            <person name="Katsumata H."/>
            <person name="Ando Y."/>
            <person name="Ohji S."/>
            <person name="Hamada M."/>
            <person name="Tamura T."/>
            <person name="Yamazoe A."/>
            <person name="Yamazaki S."/>
            <person name="Fujita N."/>
        </authorList>
    </citation>
    <scope>NUCLEOTIDE SEQUENCE [LARGE SCALE GENOMIC DNA]</scope>
    <source>
        <strain evidence="2 3">NBRC 100340</strain>
    </source>
</reference>
<dbReference type="RefSeq" id="WP_006593108.1">
    <property type="nucleotide sequence ID" value="NZ_BAHD01000042.1"/>
</dbReference>
<evidence type="ECO:0000256" key="1">
    <source>
        <dbReference type="SAM" id="MobiDB-lite"/>
    </source>
</evidence>
<comment type="caution">
    <text evidence="2">The sequence shown here is derived from an EMBL/GenBank/DDBJ whole genome shotgun (WGS) entry which is preliminary data.</text>
</comment>
<evidence type="ECO:0000313" key="2">
    <source>
        <dbReference type="EMBL" id="GAB96576.1"/>
    </source>
</evidence>
<protein>
    <submittedName>
        <fullName evidence="2">Uncharacterized protein</fullName>
    </submittedName>
</protein>
<accession>K6WRV3</accession>
<dbReference type="AlphaFoldDB" id="K6WRV3"/>
<feature type="region of interest" description="Disordered" evidence="1">
    <location>
        <begin position="53"/>
        <end position="73"/>
    </location>
</feature>
<name>K6WRV3_9MICO</name>
<evidence type="ECO:0000313" key="3">
    <source>
        <dbReference type="Proteomes" id="UP000008366"/>
    </source>
</evidence>
<dbReference type="eggNOG" id="ENOG502ZF3C">
    <property type="taxonomic scope" value="Bacteria"/>
</dbReference>
<dbReference type="STRING" id="1184609.KILIM_042_00200"/>
<proteinExistence type="predicted"/>